<dbReference type="AlphaFoldDB" id="A0A059CQG9"/>
<organism evidence="1">
    <name type="scientific">Eucalyptus grandis</name>
    <name type="common">Flooded gum</name>
    <dbReference type="NCBI Taxonomy" id="71139"/>
    <lineage>
        <taxon>Eukaryota</taxon>
        <taxon>Viridiplantae</taxon>
        <taxon>Streptophyta</taxon>
        <taxon>Embryophyta</taxon>
        <taxon>Tracheophyta</taxon>
        <taxon>Spermatophyta</taxon>
        <taxon>Magnoliopsida</taxon>
        <taxon>eudicotyledons</taxon>
        <taxon>Gunneridae</taxon>
        <taxon>Pentapetalae</taxon>
        <taxon>rosids</taxon>
        <taxon>malvids</taxon>
        <taxon>Myrtales</taxon>
        <taxon>Myrtaceae</taxon>
        <taxon>Myrtoideae</taxon>
        <taxon>Eucalypteae</taxon>
        <taxon>Eucalyptus</taxon>
    </lineage>
</organism>
<protein>
    <submittedName>
        <fullName evidence="1">Uncharacterized protein</fullName>
    </submittedName>
</protein>
<gene>
    <name evidence="1" type="ORF">EUGRSUZ_C02120</name>
</gene>
<dbReference type="EMBL" id="KK198755">
    <property type="protein sequence ID" value="KCW80723.1"/>
    <property type="molecule type" value="Genomic_DNA"/>
</dbReference>
<reference evidence="1" key="1">
    <citation type="submission" date="2013-07" db="EMBL/GenBank/DDBJ databases">
        <title>The genome of Eucalyptus grandis.</title>
        <authorList>
            <person name="Schmutz J."/>
            <person name="Hayes R."/>
            <person name="Myburg A."/>
            <person name="Tuskan G."/>
            <person name="Grattapaglia D."/>
            <person name="Rokhsar D.S."/>
        </authorList>
    </citation>
    <scope>NUCLEOTIDE SEQUENCE</scope>
    <source>
        <tissue evidence="1">Leaf extractions</tissue>
    </source>
</reference>
<accession>A0A059CQG9</accession>
<dbReference type="Gramene" id="KCW80723">
    <property type="protein sequence ID" value="KCW80723"/>
    <property type="gene ID" value="EUGRSUZ_C02120"/>
</dbReference>
<evidence type="ECO:0000313" key="1">
    <source>
        <dbReference type="EMBL" id="KCW80723.1"/>
    </source>
</evidence>
<sequence length="73" mass="8438">MNYHITLTDGPQFTKASGQSTNLDFVVISQFKHKFKHLSLILFSLPCAYPIVTNFKRANGRHVVQHRKNLIIR</sequence>
<name>A0A059CQG9_EUCGR</name>
<dbReference type="InParanoid" id="A0A059CQG9"/>
<proteinExistence type="predicted"/>